<sequence>MARWFKLTAAAVLVLAGGAVLTLVLHPPELLRVGAGYGAKMICSNVFIAGRSAQAVLADDVQAPGHPILKLLQLSVDEDRKLVRADLLGFIGKGLAVYRPGTGCAVVPDGDVGKAMQYQFAPLKMWTPSSSVPWPTGSQPEAVPAVQALLEQDALAGPGMRGMAVIHQGRLIAQRYGAGFHAGMPLLGWSMTKTVSAALVGMQIADGTLKPQQNGFWPDVADPRAAITLAQLMAMSSGLQFNESYGAVSDVTRMLYLEPDMAAYSGALPLAQAPGSTWNYSSGTTLLLSRIWQRAASDAKHAPTSAAVLSLPRERLFDPLGMSSAVMEADARGNMVGSSYMYASTQDWARFGQFLLQDGVWQGKRLLPEGFVAGMQQVAPASGGQYGQGQVWRWGPSGATPEGQNPDLPFKLPADTYWLEGHDGQSIAIVPSKQLVVVRLGLTPHRLNYQPQALLAAVVKALE</sequence>
<dbReference type="GO" id="GO:0016787">
    <property type="term" value="F:hydrolase activity"/>
    <property type="evidence" value="ECO:0007669"/>
    <property type="project" value="UniProtKB-KW"/>
</dbReference>
<organism evidence="2 3">
    <name type="scientific">Rugamonas aquatica</name>
    <dbReference type="NCBI Taxonomy" id="2743357"/>
    <lineage>
        <taxon>Bacteria</taxon>
        <taxon>Pseudomonadati</taxon>
        <taxon>Pseudomonadota</taxon>
        <taxon>Betaproteobacteria</taxon>
        <taxon>Burkholderiales</taxon>
        <taxon>Oxalobacteraceae</taxon>
        <taxon>Telluria group</taxon>
        <taxon>Rugamonas</taxon>
    </lineage>
</organism>
<evidence type="ECO:0000259" key="1">
    <source>
        <dbReference type="Pfam" id="PF00144"/>
    </source>
</evidence>
<dbReference type="Pfam" id="PF00144">
    <property type="entry name" value="Beta-lactamase"/>
    <property type="match status" value="1"/>
</dbReference>
<dbReference type="InterPro" id="IPR001466">
    <property type="entry name" value="Beta-lactam-related"/>
</dbReference>
<dbReference type="RefSeq" id="WP_152840202.1">
    <property type="nucleotide sequence ID" value="NZ_WHUG01000010.1"/>
</dbReference>
<proteinExistence type="predicted"/>
<gene>
    <name evidence="2" type="ORF">GEV02_22560</name>
</gene>
<dbReference type="InterPro" id="IPR012338">
    <property type="entry name" value="Beta-lactam/transpept-like"/>
</dbReference>
<protein>
    <submittedName>
        <fullName evidence="2">Serine hydrolase</fullName>
    </submittedName>
</protein>
<accession>A0A6A7N770</accession>
<reference evidence="2 3" key="1">
    <citation type="submission" date="2019-10" db="EMBL/GenBank/DDBJ databases">
        <title>Two novel species isolated from a subtropical stream in China.</title>
        <authorList>
            <person name="Lu H."/>
        </authorList>
    </citation>
    <scope>NUCLEOTIDE SEQUENCE [LARGE SCALE GENOMIC DNA]</scope>
    <source>
        <strain evidence="2 3">FT29W</strain>
    </source>
</reference>
<evidence type="ECO:0000313" key="3">
    <source>
        <dbReference type="Proteomes" id="UP000440498"/>
    </source>
</evidence>
<dbReference type="Proteomes" id="UP000440498">
    <property type="component" value="Unassembled WGS sequence"/>
</dbReference>
<comment type="caution">
    <text evidence="2">The sequence shown here is derived from an EMBL/GenBank/DDBJ whole genome shotgun (WGS) entry which is preliminary data.</text>
</comment>
<dbReference type="PANTHER" id="PTHR43283:SF7">
    <property type="entry name" value="BETA-LACTAMASE-RELATED DOMAIN-CONTAINING PROTEIN"/>
    <property type="match status" value="1"/>
</dbReference>
<feature type="domain" description="Beta-lactamase-related" evidence="1">
    <location>
        <begin position="153"/>
        <end position="440"/>
    </location>
</feature>
<keyword evidence="3" id="KW-1185">Reference proteome</keyword>
<keyword evidence="2" id="KW-0378">Hydrolase</keyword>
<evidence type="ECO:0000313" key="2">
    <source>
        <dbReference type="EMBL" id="MQA40925.1"/>
    </source>
</evidence>
<dbReference type="EMBL" id="WHUG01000010">
    <property type="protein sequence ID" value="MQA40925.1"/>
    <property type="molecule type" value="Genomic_DNA"/>
</dbReference>
<dbReference type="Gene3D" id="3.40.710.10">
    <property type="entry name" value="DD-peptidase/beta-lactamase superfamily"/>
    <property type="match status" value="1"/>
</dbReference>
<dbReference type="AlphaFoldDB" id="A0A6A7N770"/>
<dbReference type="PANTHER" id="PTHR43283">
    <property type="entry name" value="BETA-LACTAMASE-RELATED"/>
    <property type="match status" value="1"/>
</dbReference>
<name>A0A6A7N770_9BURK</name>
<dbReference type="SUPFAM" id="SSF56601">
    <property type="entry name" value="beta-lactamase/transpeptidase-like"/>
    <property type="match status" value="1"/>
</dbReference>
<dbReference type="InterPro" id="IPR050789">
    <property type="entry name" value="Diverse_Enzym_Activities"/>
</dbReference>